<dbReference type="Pfam" id="PF02548">
    <property type="entry name" value="Pantoate_transf"/>
    <property type="match status" value="1"/>
</dbReference>
<evidence type="ECO:0000256" key="1">
    <source>
        <dbReference type="ARBA" id="ARBA00008676"/>
    </source>
</evidence>
<dbReference type="InterPro" id="IPR003700">
    <property type="entry name" value="Pantoate_hydroxy_MeTrfase"/>
</dbReference>
<evidence type="ECO:0000313" key="8">
    <source>
        <dbReference type="Proteomes" id="UP000063965"/>
    </source>
</evidence>
<dbReference type="PANTHER" id="PTHR20881:SF0">
    <property type="entry name" value="3-METHYL-2-OXOBUTANOATE HYDROXYMETHYLTRANSFERASE"/>
    <property type="match status" value="1"/>
</dbReference>
<keyword evidence="5 6" id="KW-0479">Metal-binding</keyword>
<evidence type="ECO:0000256" key="3">
    <source>
        <dbReference type="ARBA" id="ARBA00022655"/>
    </source>
</evidence>
<evidence type="ECO:0000256" key="6">
    <source>
        <dbReference type="HAMAP-Rule" id="MF_00156"/>
    </source>
</evidence>
<name>A0ABN4HUT3_9COXI</name>
<feature type="active site" description="Proton acceptor" evidence="6">
    <location>
        <position position="179"/>
    </location>
</feature>
<dbReference type="CDD" id="cd06557">
    <property type="entry name" value="KPHMT-like"/>
    <property type="match status" value="1"/>
</dbReference>
<comment type="subunit">
    <text evidence="2 6">Homodecamer; pentamer of dimers.</text>
</comment>
<keyword evidence="6" id="KW-0460">Magnesium</keyword>
<dbReference type="SUPFAM" id="SSF51621">
    <property type="entry name" value="Phosphoenolpyruvate/pyruvate domain"/>
    <property type="match status" value="1"/>
</dbReference>
<organism evidence="7 8">
    <name type="scientific">Candidatus Coxiella mudrowiae</name>
    <dbReference type="NCBI Taxonomy" id="2054173"/>
    <lineage>
        <taxon>Bacteria</taxon>
        <taxon>Pseudomonadati</taxon>
        <taxon>Pseudomonadota</taxon>
        <taxon>Gammaproteobacteria</taxon>
        <taxon>Legionellales</taxon>
        <taxon>Coxiellaceae</taxon>
        <taxon>Coxiella</taxon>
    </lineage>
</organism>
<sequence length="262" mass="28512">MNTYDFQFMKENNKKISIVTCYDHWSAYIISQSQVDCILVGDSLAMVMYGHSTTLPATVGIMAQHIQAVAKGAPNKFLIGDMPFCSYRKDLTTSMTAIEKLMQAGANAIKLEGADGNLKLIGHVVKSGIPVMGHLGLTPQSIHAISGFKVQGKNQSAADKLKKDAEALENAGCFALVLECMPSNLAKEITNSIAIPTIGIGAGPYTSGQVLVLQDLLGMNNQFKPKYLKKFLDGFELIKDALNNFNQEVKTSTFPNIEEHCY</sequence>
<keyword evidence="6" id="KW-0963">Cytoplasm</keyword>
<proteinExistence type="inferred from homology"/>
<accession>A0ABN4HUT3</accession>
<dbReference type="HAMAP" id="MF_00156">
    <property type="entry name" value="PanB"/>
    <property type="match status" value="1"/>
</dbReference>
<protein>
    <recommendedName>
        <fullName evidence="6">3-methyl-2-oxobutanoate hydroxymethyltransferase</fullName>
        <ecNumber evidence="6">2.1.2.11</ecNumber>
    </recommendedName>
    <alternativeName>
        <fullName evidence="6">Ketopantoate hydroxymethyltransferase</fullName>
        <shortName evidence="6">KPHMT</shortName>
    </alternativeName>
</protein>
<feature type="binding site" evidence="6">
    <location>
        <position position="42"/>
    </location>
    <ligand>
        <name>Mg(2+)</name>
        <dbReference type="ChEBI" id="CHEBI:18420"/>
    </ligand>
</feature>
<dbReference type="PIRSF" id="PIRSF000388">
    <property type="entry name" value="Pantoate_hydroxy_MeTrfase"/>
    <property type="match status" value="1"/>
</dbReference>
<feature type="binding site" evidence="6">
    <location>
        <position position="112"/>
    </location>
    <ligand>
        <name>Mg(2+)</name>
        <dbReference type="ChEBI" id="CHEBI:18420"/>
    </ligand>
</feature>
<comment type="similarity">
    <text evidence="1 6">Belongs to the PanB family.</text>
</comment>
<evidence type="ECO:0000256" key="5">
    <source>
        <dbReference type="ARBA" id="ARBA00022723"/>
    </source>
</evidence>
<comment type="cofactor">
    <cofactor evidence="6">
        <name>Mg(2+)</name>
        <dbReference type="ChEBI" id="CHEBI:18420"/>
    </cofactor>
    <text evidence="6">Binds 1 Mg(2+) ion per subunit.</text>
</comment>
<feature type="binding site" evidence="6">
    <location>
        <position position="110"/>
    </location>
    <ligand>
        <name>3-methyl-2-oxobutanoate</name>
        <dbReference type="ChEBI" id="CHEBI:11851"/>
    </ligand>
</feature>
<keyword evidence="3 6" id="KW-0566">Pantothenate biosynthesis</keyword>
<dbReference type="InterPro" id="IPR015813">
    <property type="entry name" value="Pyrv/PenolPyrv_kinase-like_dom"/>
</dbReference>
<dbReference type="Gene3D" id="3.20.20.60">
    <property type="entry name" value="Phosphoenolpyruvate-binding domains"/>
    <property type="match status" value="1"/>
</dbReference>
<evidence type="ECO:0000313" key="7">
    <source>
        <dbReference type="EMBL" id="AKQ33838.1"/>
    </source>
</evidence>
<feature type="binding site" evidence="6">
    <location>
        <position position="81"/>
    </location>
    <ligand>
        <name>Mg(2+)</name>
        <dbReference type="ChEBI" id="CHEBI:18420"/>
    </ligand>
</feature>
<gene>
    <name evidence="6 7" type="primary">panB</name>
    <name evidence="7" type="ORF">CleRT_12360</name>
</gene>
<keyword evidence="4 6" id="KW-0808">Transferase</keyword>
<dbReference type="PANTHER" id="PTHR20881">
    <property type="entry name" value="3-METHYL-2-OXOBUTANOATE HYDROXYMETHYLTRANSFERASE"/>
    <property type="match status" value="1"/>
</dbReference>
<comment type="subcellular location">
    <subcellularLocation>
        <location evidence="6">Cytoplasm</location>
    </subcellularLocation>
</comment>
<comment type="catalytic activity">
    <reaction evidence="6">
        <text>(6R)-5,10-methylene-5,6,7,8-tetrahydrofolate + 3-methyl-2-oxobutanoate + H2O = 2-dehydropantoate + (6S)-5,6,7,8-tetrahydrofolate</text>
        <dbReference type="Rhea" id="RHEA:11824"/>
        <dbReference type="ChEBI" id="CHEBI:11561"/>
        <dbReference type="ChEBI" id="CHEBI:11851"/>
        <dbReference type="ChEBI" id="CHEBI:15377"/>
        <dbReference type="ChEBI" id="CHEBI:15636"/>
        <dbReference type="ChEBI" id="CHEBI:57453"/>
        <dbReference type="EC" id="2.1.2.11"/>
    </reaction>
</comment>
<evidence type="ECO:0000256" key="2">
    <source>
        <dbReference type="ARBA" id="ARBA00011424"/>
    </source>
</evidence>
<dbReference type="NCBIfam" id="NF001452">
    <property type="entry name" value="PRK00311.1"/>
    <property type="match status" value="1"/>
</dbReference>
<evidence type="ECO:0000256" key="4">
    <source>
        <dbReference type="ARBA" id="ARBA00022679"/>
    </source>
</evidence>
<dbReference type="EC" id="2.1.2.11" evidence="6"/>
<comment type="function">
    <text evidence="6">Catalyzes the reversible reaction in which hydroxymethyl group from 5,10-methylenetetrahydrofolate is transferred onto alpha-ketoisovalerate to form ketopantoate.</text>
</comment>
<dbReference type="RefSeq" id="WP_048875491.1">
    <property type="nucleotide sequence ID" value="NZ_CP011126.1"/>
</dbReference>
<dbReference type="NCBIfam" id="TIGR00222">
    <property type="entry name" value="panB"/>
    <property type="match status" value="1"/>
</dbReference>
<dbReference type="EMBL" id="CP011126">
    <property type="protein sequence ID" value="AKQ33838.1"/>
    <property type="molecule type" value="Genomic_DNA"/>
</dbReference>
<comment type="pathway">
    <text evidence="6">Cofactor biosynthesis; (R)-pantothenate biosynthesis; (R)-pantoate from 3-methyl-2-oxobutanoate: step 1/2.</text>
</comment>
<reference evidence="7 8" key="1">
    <citation type="journal article" date="2015" name="Genome Biol. Evol.">
        <title>Distinctive Genome Reduction Rates Revealed by Genomic Analyses of Two Coxiella-Like Endosymbionts in Ticks.</title>
        <authorList>
            <person name="Gottlieb Y."/>
            <person name="Lalzar I."/>
            <person name="Klasson L."/>
        </authorList>
    </citation>
    <scope>NUCLEOTIDE SEQUENCE [LARGE SCALE GENOMIC DNA]</scope>
    <source>
        <strain evidence="7 8">CRt</strain>
    </source>
</reference>
<dbReference type="Proteomes" id="UP000063965">
    <property type="component" value="Chromosome"/>
</dbReference>
<keyword evidence="8" id="KW-1185">Reference proteome</keyword>
<feature type="binding site" evidence="6">
    <location>
        <position position="81"/>
    </location>
    <ligand>
        <name>3-methyl-2-oxobutanoate</name>
        <dbReference type="ChEBI" id="CHEBI:11851"/>
    </ligand>
</feature>
<dbReference type="InterPro" id="IPR040442">
    <property type="entry name" value="Pyrv_kinase-like_dom_sf"/>
</dbReference>
<feature type="binding site" evidence="6">
    <location>
        <begin position="42"/>
        <end position="43"/>
    </location>
    <ligand>
        <name>3-methyl-2-oxobutanoate</name>
        <dbReference type="ChEBI" id="CHEBI:11851"/>
    </ligand>
</feature>